<evidence type="ECO:0000256" key="2">
    <source>
        <dbReference type="ARBA" id="ARBA00004604"/>
    </source>
</evidence>
<keyword evidence="5" id="KW-0698">rRNA processing</keyword>
<dbReference type="InterPro" id="IPR036612">
    <property type="entry name" value="KH_dom_type_1_sf"/>
</dbReference>
<dbReference type="Proteomes" id="UP001190700">
    <property type="component" value="Unassembled WGS sequence"/>
</dbReference>
<dbReference type="AlphaFoldDB" id="A0AAE0LHK0"/>
<dbReference type="GO" id="GO:0071051">
    <property type="term" value="P:poly(A)-dependent snoRNA 3'-end processing"/>
    <property type="evidence" value="ECO:0007669"/>
    <property type="project" value="TreeGrafter"/>
</dbReference>
<comment type="subcellular location">
    <subcellularLocation>
        <location evidence="1">Cytoplasm</location>
    </subcellularLocation>
    <subcellularLocation>
        <location evidence="2">Nucleus</location>
        <location evidence="2">Nucleolus</location>
    </subcellularLocation>
</comment>
<dbReference type="Gene3D" id="2.40.50.100">
    <property type="match status" value="1"/>
</dbReference>
<dbReference type="GO" id="GO:0010468">
    <property type="term" value="P:regulation of gene expression"/>
    <property type="evidence" value="ECO:0007669"/>
    <property type="project" value="UniProtKB-ARBA"/>
</dbReference>
<comment type="caution">
    <text evidence="12">The sequence shown here is derived from an EMBL/GenBank/DDBJ whole genome shotgun (WGS) entry which is preliminary data.</text>
</comment>
<dbReference type="CDD" id="cd05790">
    <property type="entry name" value="S1_Rrp40"/>
    <property type="match status" value="1"/>
</dbReference>
<dbReference type="InterPro" id="IPR004088">
    <property type="entry name" value="KH_dom_type_1"/>
</dbReference>
<dbReference type="FunFam" id="3.30.1370.10:FF:000038">
    <property type="entry name" value="exosome complex component RRP40"/>
    <property type="match status" value="1"/>
</dbReference>
<evidence type="ECO:0000256" key="8">
    <source>
        <dbReference type="ARBA" id="ARBA00023242"/>
    </source>
</evidence>
<evidence type="ECO:0000256" key="5">
    <source>
        <dbReference type="ARBA" id="ARBA00022552"/>
    </source>
</evidence>
<dbReference type="InterPro" id="IPR049469">
    <property type="entry name" value="RRP40_KH-I"/>
</dbReference>
<dbReference type="Pfam" id="PF21262">
    <property type="entry name" value="RRP40_S1"/>
    <property type="match status" value="1"/>
</dbReference>
<dbReference type="SUPFAM" id="SSF50249">
    <property type="entry name" value="Nucleic acid-binding proteins"/>
    <property type="match status" value="1"/>
</dbReference>
<dbReference type="Gene3D" id="3.30.1370.10">
    <property type="entry name" value="K Homology domain, type 1"/>
    <property type="match status" value="1"/>
</dbReference>
<dbReference type="GO" id="GO:0071034">
    <property type="term" value="P:CUT catabolic process"/>
    <property type="evidence" value="ECO:0007669"/>
    <property type="project" value="TreeGrafter"/>
</dbReference>
<name>A0AAE0LHK0_9CHLO</name>
<evidence type="ECO:0000256" key="7">
    <source>
        <dbReference type="ARBA" id="ARBA00022884"/>
    </source>
</evidence>
<dbReference type="GO" id="GO:0000176">
    <property type="term" value="C:nuclear exosome (RNase complex)"/>
    <property type="evidence" value="ECO:0007669"/>
    <property type="project" value="TreeGrafter"/>
</dbReference>
<evidence type="ECO:0000259" key="10">
    <source>
        <dbReference type="Pfam" id="PF15985"/>
    </source>
</evidence>
<dbReference type="GO" id="GO:0000467">
    <property type="term" value="P:exonucleolytic trimming to generate mature 3'-end of 5.8S rRNA from tricistronic rRNA transcript (SSU-rRNA, 5.8S rRNA, LSU-rRNA)"/>
    <property type="evidence" value="ECO:0007669"/>
    <property type="project" value="TreeGrafter"/>
</dbReference>
<evidence type="ECO:0000259" key="11">
    <source>
        <dbReference type="Pfam" id="PF18311"/>
    </source>
</evidence>
<dbReference type="InterPro" id="IPR012340">
    <property type="entry name" value="NA-bd_OB-fold"/>
</dbReference>
<keyword evidence="8" id="KW-0539">Nucleus</keyword>
<dbReference type="GO" id="GO:0005730">
    <property type="term" value="C:nucleolus"/>
    <property type="evidence" value="ECO:0007669"/>
    <property type="project" value="UniProtKB-SubCell"/>
</dbReference>
<dbReference type="Gene3D" id="2.40.50.140">
    <property type="entry name" value="Nucleic acid-binding proteins"/>
    <property type="match status" value="1"/>
</dbReference>
<feature type="domain" description="Exosome complex exonuclease Rrp40 N-terminal" evidence="11">
    <location>
        <begin position="34"/>
        <end position="71"/>
    </location>
</feature>
<evidence type="ECO:0000313" key="13">
    <source>
        <dbReference type="Proteomes" id="UP001190700"/>
    </source>
</evidence>
<organism evidence="12 13">
    <name type="scientific">Cymbomonas tetramitiformis</name>
    <dbReference type="NCBI Taxonomy" id="36881"/>
    <lineage>
        <taxon>Eukaryota</taxon>
        <taxon>Viridiplantae</taxon>
        <taxon>Chlorophyta</taxon>
        <taxon>Pyramimonadophyceae</taxon>
        <taxon>Pyramimonadales</taxon>
        <taxon>Pyramimonadaceae</taxon>
        <taxon>Cymbomonas</taxon>
    </lineage>
</organism>
<protein>
    <recommendedName>
        <fullName evidence="9">Ribosomal RNA-processing protein 40</fullName>
    </recommendedName>
</protein>
<evidence type="ECO:0000256" key="6">
    <source>
        <dbReference type="ARBA" id="ARBA00022835"/>
    </source>
</evidence>
<proteinExistence type="inferred from homology"/>
<reference evidence="12 13" key="1">
    <citation type="journal article" date="2015" name="Genome Biol. Evol.">
        <title>Comparative Genomics of a Bacterivorous Green Alga Reveals Evolutionary Causalities and Consequences of Phago-Mixotrophic Mode of Nutrition.</title>
        <authorList>
            <person name="Burns J.A."/>
            <person name="Paasch A."/>
            <person name="Narechania A."/>
            <person name="Kim E."/>
        </authorList>
    </citation>
    <scope>NUCLEOTIDE SEQUENCE [LARGE SCALE GENOMIC DNA]</scope>
    <source>
        <strain evidence="12 13">PLY_AMNH</strain>
    </source>
</reference>
<dbReference type="GO" id="GO:0071038">
    <property type="term" value="P:TRAMP-dependent tRNA surveillance pathway"/>
    <property type="evidence" value="ECO:0007669"/>
    <property type="project" value="TreeGrafter"/>
</dbReference>
<dbReference type="InterPro" id="IPR041054">
    <property type="entry name" value="Rrp40_N_euk"/>
</dbReference>
<dbReference type="SUPFAM" id="SSF54791">
    <property type="entry name" value="Eukaryotic type KH-domain (KH-domain type I)"/>
    <property type="match status" value="1"/>
</dbReference>
<dbReference type="InterPro" id="IPR037319">
    <property type="entry name" value="Rrp40_S1"/>
</dbReference>
<dbReference type="GO" id="GO:0034475">
    <property type="term" value="P:U4 snRNA 3'-end processing"/>
    <property type="evidence" value="ECO:0007669"/>
    <property type="project" value="TreeGrafter"/>
</dbReference>
<dbReference type="GO" id="GO:0071035">
    <property type="term" value="P:nuclear polyadenylation-dependent rRNA catabolic process"/>
    <property type="evidence" value="ECO:0007669"/>
    <property type="project" value="TreeGrafter"/>
</dbReference>
<feature type="domain" description="K Homology" evidence="10">
    <location>
        <begin position="159"/>
        <end position="207"/>
    </location>
</feature>
<keyword evidence="7" id="KW-0694">RNA-binding</keyword>
<keyword evidence="4" id="KW-0963">Cytoplasm</keyword>
<evidence type="ECO:0000256" key="9">
    <source>
        <dbReference type="ARBA" id="ARBA00030615"/>
    </source>
</evidence>
<dbReference type="PANTHER" id="PTHR21321:SF1">
    <property type="entry name" value="EXOSOME COMPLEX COMPONENT RRP40"/>
    <property type="match status" value="1"/>
</dbReference>
<keyword evidence="6" id="KW-0271">Exosome</keyword>
<accession>A0AAE0LHK0</accession>
<gene>
    <name evidence="12" type="ORF">CYMTET_6945</name>
</gene>
<dbReference type="PANTHER" id="PTHR21321">
    <property type="entry name" value="PNAS-3 RELATED"/>
    <property type="match status" value="1"/>
</dbReference>
<evidence type="ECO:0000313" key="12">
    <source>
        <dbReference type="EMBL" id="KAK3285452.1"/>
    </source>
</evidence>
<evidence type="ECO:0000256" key="4">
    <source>
        <dbReference type="ARBA" id="ARBA00022490"/>
    </source>
</evidence>
<sequence>MTEKAKRPSLTSLVGQMVVPGDNIMNLPTDGQEVRLGGGLRQIGDHLISTRAGIVRHHQPGKYWMEGSQKRYVPAVEDSVIGIVSNRHGESFEVDIGAAAKATLPMLNFEGASRRNRPNIKVGQLVYARVETVHREVDPELSCVDNYGKSNGFGALNGGYMFNVTTGLARALLTVPTAPVLAALGKALSYEIAVGINGRVWVNSTNVTTTILVSNAILNSEFLTSDQAEFMVQKLLECLKQTADA</sequence>
<evidence type="ECO:0000256" key="1">
    <source>
        <dbReference type="ARBA" id="ARBA00004496"/>
    </source>
</evidence>
<dbReference type="SUPFAM" id="SSF110324">
    <property type="entry name" value="Ribosomal L27 protein-like"/>
    <property type="match status" value="1"/>
</dbReference>
<dbReference type="GO" id="GO:0003723">
    <property type="term" value="F:RNA binding"/>
    <property type="evidence" value="ECO:0007669"/>
    <property type="project" value="UniProtKB-KW"/>
</dbReference>
<evidence type="ECO:0000256" key="3">
    <source>
        <dbReference type="ARBA" id="ARBA00007841"/>
    </source>
</evidence>
<dbReference type="InterPro" id="IPR026699">
    <property type="entry name" value="Exosome_RNA_bind1/RRP40/RRP4"/>
</dbReference>
<comment type="similarity">
    <text evidence="3">Belongs to the RRP40 family.</text>
</comment>
<keyword evidence="13" id="KW-1185">Reference proteome</keyword>
<dbReference type="CDD" id="cd22526">
    <property type="entry name" value="KH-I_Rrp40"/>
    <property type="match status" value="1"/>
</dbReference>
<dbReference type="FunFam" id="2.40.50.140:FF:000112">
    <property type="entry name" value="Exosome complex component RRP40"/>
    <property type="match status" value="1"/>
</dbReference>
<dbReference type="Pfam" id="PF15985">
    <property type="entry name" value="KH_6"/>
    <property type="match status" value="1"/>
</dbReference>
<dbReference type="GO" id="GO:0000177">
    <property type="term" value="C:cytoplasmic exosome (RNase complex)"/>
    <property type="evidence" value="ECO:0007669"/>
    <property type="project" value="TreeGrafter"/>
</dbReference>
<dbReference type="EMBL" id="LGRX02001811">
    <property type="protein sequence ID" value="KAK3285452.1"/>
    <property type="molecule type" value="Genomic_DNA"/>
</dbReference>
<dbReference type="Pfam" id="PF18311">
    <property type="entry name" value="Rrp40_N"/>
    <property type="match status" value="1"/>
</dbReference>